<evidence type="ECO:0000256" key="10">
    <source>
        <dbReference type="ARBA" id="ARBA00023204"/>
    </source>
</evidence>
<dbReference type="EC" id="5.6.2.4" evidence="13"/>
<dbReference type="SUPFAM" id="SSF52540">
    <property type="entry name" value="P-loop containing nucleoside triphosphate hydrolases"/>
    <property type="match status" value="1"/>
</dbReference>
<evidence type="ECO:0000256" key="7">
    <source>
        <dbReference type="ARBA" id="ARBA00022839"/>
    </source>
</evidence>
<evidence type="ECO:0000259" key="16">
    <source>
        <dbReference type="PROSITE" id="PS51198"/>
    </source>
</evidence>
<evidence type="ECO:0000256" key="4">
    <source>
        <dbReference type="ARBA" id="ARBA00022763"/>
    </source>
</evidence>
<dbReference type="CDD" id="cd17932">
    <property type="entry name" value="DEXQc_UvrD"/>
    <property type="match status" value="1"/>
</dbReference>
<keyword evidence="7" id="KW-0269">Exonuclease</keyword>
<evidence type="ECO:0000256" key="12">
    <source>
        <dbReference type="ARBA" id="ARBA00034617"/>
    </source>
</evidence>
<dbReference type="STRING" id="1817832.A3J48_01860"/>
<dbReference type="InterPro" id="IPR038726">
    <property type="entry name" value="PDDEXK_AddAB-type"/>
</dbReference>
<dbReference type="GO" id="GO:0005524">
    <property type="term" value="F:ATP binding"/>
    <property type="evidence" value="ECO:0007669"/>
    <property type="project" value="UniProtKB-UniRule"/>
</dbReference>
<evidence type="ECO:0000256" key="11">
    <source>
        <dbReference type="ARBA" id="ARBA00023235"/>
    </source>
</evidence>
<dbReference type="PROSITE" id="PS51198">
    <property type="entry name" value="UVRD_HELICASE_ATP_BIND"/>
    <property type="match status" value="1"/>
</dbReference>
<dbReference type="InterPro" id="IPR000212">
    <property type="entry name" value="DNA_helicase_UvrD/REP"/>
</dbReference>
<comment type="similarity">
    <text evidence="1">Belongs to the helicase family. UvrD subfamily.</text>
</comment>
<dbReference type="GO" id="GO:0003677">
    <property type="term" value="F:DNA binding"/>
    <property type="evidence" value="ECO:0007669"/>
    <property type="project" value="UniProtKB-KW"/>
</dbReference>
<keyword evidence="5 15" id="KW-0378">Hydrolase</keyword>
<keyword evidence="3 15" id="KW-0547">Nucleotide-binding</keyword>
<keyword evidence="8 15" id="KW-0067">ATP-binding</keyword>
<keyword evidence="4" id="KW-0227">DNA damage</keyword>
<name>A0A1F5P9Q1_9BACT</name>
<evidence type="ECO:0000313" key="18">
    <source>
        <dbReference type="EMBL" id="OGE86666.1"/>
    </source>
</evidence>
<dbReference type="InterPro" id="IPR011604">
    <property type="entry name" value="PDDEXK-like_dom_sf"/>
</dbReference>
<evidence type="ECO:0000256" key="1">
    <source>
        <dbReference type="ARBA" id="ARBA00009922"/>
    </source>
</evidence>
<organism evidence="18 19">
    <name type="scientific">Candidatus Doudnabacteria bacterium RIFCSPHIGHO2_02_FULL_46_11</name>
    <dbReference type="NCBI Taxonomy" id="1817832"/>
    <lineage>
        <taxon>Bacteria</taxon>
        <taxon>Candidatus Doudnaibacteriota</taxon>
    </lineage>
</organism>
<gene>
    <name evidence="18" type="ORF">A3J48_01860</name>
</gene>
<dbReference type="Pfam" id="PF12705">
    <property type="entry name" value="PDDEXK_1"/>
    <property type="match status" value="1"/>
</dbReference>
<evidence type="ECO:0000259" key="17">
    <source>
        <dbReference type="PROSITE" id="PS51217"/>
    </source>
</evidence>
<dbReference type="GO" id="GO:0043138">
    <property type="term" value="F:3'-5' DNA helicase activity"/>
    <property type="evidence" value="ECO:0007669"/>
    <property type="project" value="UniProtKB-EC"/>
</dbReference>
<dbReference type="AlphaFoldDB" id="A0A1F5P9Q1"/>
<dbReference type="GO" id="GO:0000725">
    <property type="term" value="P:recombinational repair"/>
    <property type="evidence" value="ECO:0007669"/>
    <property type="project" value="TreeGrafter"/>
</dbReference>
<keyword evidence="2" id="KW-0540">Nuclease</keyword>
<evidence type="ECO:0000256" key="8">
    <source>
        <dbReference type="ARBA" id="ARBA00022840"/>
    </source>
</evidence>
<proteinExistence type="inferred from homology"/>
<feature type="binding site" evidence="15">
    <location>
        <begin position="33"/>
        <end position="40"/>
    </location>
    <ligand>
        <name>ATP</name>
        <dbReference type="ChEBI" id="CHEBI:30616"/>
    </ligand>
</feature>
<dbReference type="Gene3D" id="3.90.320.10">
    <property type="match status" value="1"/>
</dbReference>
<dbReference type="InterPro" id="IPR011335">
    <property type="entry name" value="Restrct_endonuc-II-like"/>
</dbReference>
<evidence type="ECO:0000256" key="9">
    <source>
        <dbReference type="ARBA" id="ARBA00023125"/>
    </source>
</evidence>
<protein>
    <recommendedName>
        <fullName evidence="13">DNA 3'-5' helicase</fullName>
        <ecNumber evidence="13">5.6.2.4</ecNumber>
    </recommendedName>
</protein>
<dbReference type="SUPFAM" id="SSF52980">
    <property type="entry name" value="Restriction endonuclease-like"/>
    <property type="match status" value="1"/>
</dbReference>
<keyword evidence="9" id="KW-0238">DNA-binding</keyword>
<dbReference type="Gene3D" id="1.10.486.10">
    <property type="entry name" value="PCRA, domain 4"/>
    <property type="match status" value="1"/>
</dbReference>
<dbReference type="InterPro" id="IPR014017">
    <property type="entry name" value="DNA_helicase_UvrD-like_C"/>
</dbReference>
<keyword evidence="10" id="KW-0234">DNA repair</keyword>
<evidence type="ECO:0000313" key="19">
    <source>
        <dbReference type="Proteomes" id="UP000176786"/>
    </source>
</evidence>
<dbReference type="PANTHER" id="PTHR11070">
    <property type="entry name" value="UVRD / RECB / PCRA DNA HELICASE FAMILY MEMBER"/>
    <property type="match status" value="1"/>
</dbReference>
<dbReference type="Gene3D" id="3.40.50.300">
    <property type="entry name" value="P-loop containing nucleotide triphosphate hydrolases"/>
    <property type="match status" value="2"/>
</dbReference>
<evidence type="ECO:0000256" key="14">
    <source>
        <dbReference type="ARBA" id="ARBA00048988"/>
    </source>
</evidence>
<evidence type="ECO:0000256" key="13">
    <source>
        <dbReference type="ARBA" id="ARBA00034808"/>
    </source>
</evidence>
<evidence type="ECO:0000256" key="3">
    <source>
        <dbReference type="ARBA" id="ARBA00022741"/>
    </source>
</evidence>
<feature type="domain" description="UvrD-like helicase ATP-binding" evidence="16">
    <location>
        <begin position="12"/>
        <end position="315"/>
    </location>
</feature>
<evidence type="ECO:0000256" key="5">
    <source>
        <dbReference type="ARBA" id="ARBA00022801"/>
    </source>
</evidence>
<dbReference type="GO" id="GO:0004527">
    <property type="term" value="F:exonuclease activity"/>
    <property type="evidence" value="ECO:0007669"/>
    <property type="project" value="UniProtKB-KW"/>
</dbReference>
<dbReference type="Pfam" id="PF13361">
    <property type="entry name" value="UvrD_C"/>
    <property type="match status" value="1"/>
</dbReference>
<dbReference type="Proteomes" id="UP000176786">
    <property type="component" value="Unassembled WGS sequence"/>
</dbReference>
<reference evidence="18 19" key="1">
    <citation type="journal article" date="2016" name="Nat. Commun.">
        <title>Thousands of microbial genomes shed light on interconnected biogeochemical processes in an aquifer system.</title>
        <authorList>
            <person name="Anantharaman K."/>
            <person name="Brown C.T."/>
            <person name="Hug L.A."/>
            <person name="Sharon I."/>
            <person name="Castelle C.J."/>
            <person name="Probst A.J."/>
            <person name="Thomas B.C."/>
            <person name="Singh A."/>
            <person name="Wilkins M.J."/>
            <person name="Karaoz U."/>
            <person name="Brodie E.L."/>
            <person name="Williams K.H."/>
            <person name="Hubbard S.S."/>
            <person name="Banfield J.F."/>
        </authorList>
    </citation>
    <scope>NUCLEOTIDE SEQUENCE [LARGE SCALE GENOMIC DNA]</scope>
</reference>
<dbReference type="EMBL" id="MFES01000001">
    <property type="protein sequence ID" value="OGE86666.1"/>
    <property type="molecule type" value="Genomic_DNA"/>
</dbReference>
<keyword evidence="6 15" id="KW-0347">Helicase</keyword>
<feature type="domain" description="UvrD-like helicase C-terminal" evidence="17">
    <location>
        <begin position="316"/>
        <end position="605"/>
    </location>
</feature>
<comment type="catalytic activity">
    <reaction evidence="14">
        <text>ATP + H2O = ADP + phosphate + H(+)</text>
        <dbReference type="Rhea" id="RHEA:13065"/>
        <dbReference type="ChEBI" id="CHEBI:15377"/>
        <dbReference type="ChEBI" id="CHEBI:15378"/>
        <dbReference type="ChEBI" id="CHEBI:30616"/>
        <dbReference type="ChEBI" id="CHEBI:43474"/>
        <dbReference type="ChEBI" id="CHEBI:456216"/>
        <dbReference type="EC" id="5.6.2.4"/>
    </reaction>
</comment>
<comment type="catalytic activity">
    <reaction evidence="12">
        <text>Couples ATP hydrolysis with the unwinding of duplex DNA by translocating in the 3'-5' direction.</text>
        <dbReference type="EC" id="5.6.2.4"/>
    </reaction>
</comment>
<dbReference type="Gene3D" id="1.10.10.160">
    <property type="match status" value="1"/>
</dbReference>
<accession>A0A1F5P9Q1</accession>
<dbReference type="Pfam" id="PF00580">
    <property type="entry name" value="UvrD-helicase"/>
    <property type="match status" value="1"/>
</dbReference>
<dbReference type="InterPro" id="IPR027417">
    <property type="entry name" value="P-loop_NTPase"/>
</dbReference>
<dbReference type="InterPro" id="IPR014016">
    <property type="entry name" value="UvrD-like_ATP-bd"/>
</dbReference>
<dbReference type="PROSITE" id="PS51217">
    <property type="entry name" value="UVRD_HELICASE_CTER"/>
    <property type="match status" value="1"/>
</dbReference>
<dbReference type="InterPro" id="IPR013986">
    <property type="entry name" value="DExx_box_DNA_helicase_dom_sf"/>
</dbReference>
<evidence type="ECO:0000256" key="2">
    <source>
        <dbReference type="ARBA" id="ARBA00022722"/>
    </source>
</evidence>
<sequence length="969" mass="111580">MSDNEKQTKLLNGLNKEQIAAVTHKDGPMLIVAGAGTGKTTVITRRIAYLIERGVKPESILALTFAEKAAEEMSERVDKLLPYGFVNTHISTFHSFGEEVLKNYGIEIGLPDFKVLDETGQWLLVRNNLDKFELDHYRPLGNPTKFIKALVSHFSRLKDEEILPEEYLKYAEGAKLNQDSADFISGDDVAEEAMRLNEVANAYHVYQKLLFENSALDFGDLILQTLKLFKTRPAVLKRYQERFQYILVDEFQDTNYSQYELIKLLAAPKNNFTVVGDDDQSIFKFRGASISNIMHFQKDYPQAKFVTLTENYRSGQKILDSAYKFIKQNDPDRLEAKLKISKKLKSNQTEPGVVEHLQFSDYLSEAKAVTDKILELRSKNKELIWNDFAILARSHDALEPFIEALDRQNIPYIYFANKGLYRKTLIYDLLCYFRLLDNYHESAAFYRVLCFPVFNISHSAAVELSHFAKKKSLSLYEAAKNHLLIKEIDAGSRKGIDALLQFIEKHTKLAREKNVAQVFIEIFSDLDFEKTIRGNTLEGLQSAKYVEGFAKKVQNFQNLSANKSLRAFMAAIDFELEAGDAGKLDFDPDAGPEAVKLMTAHAAKGLEYSYVFVIGLVDKRFPTIERNEQIEIPKVLIKDILPEGDIHLEEERRLFYVAMTRAKFGLYLTRALDYGGKTTKKPSRFLVELGLAEEEKSKPTGEVSFTPPVTKITLPIPKNFSFSHISAFRACPLEYKYKYVLGLPEKGSAALSFGLTIHQTFEKFVKMVMQSRLQTDLFTKKADQGKLPDFSVLDKLYHDNFIDDWFDSKKQMEEYRSNGQQILKNFYEELKKFGCKPKYVEEFFRLKLKNTIFVGKIDRADETPEGLVIIDYKTGASRKIDKVDKEQLLIYQWAAQEFFKEKVKDLEYWFLKNKLEKVSFLGVEKDLAALKEDYENTVDEIISCIKHDAFSQLDSRISHDCKYREHERF</sequence>
<keyword evidence="11" id="KW-0413">Isomerase</keyword>
<comment type="caution">
    <text evidence="18">The sequence shown here is derived from an EMBL/GenBank/DDBJ whole genome shotgun (WGS) entry which is preliminary data.</text>
</comment>
<evidence type="ECO:0000256" key="15">
    <source>
        <dbReference type="PROSITE-ProRule" id="PRU00560"/>
    </source>
</evidence>
<dbReference type="PANTHER" id="PTHR11070:SF2">
    <property type="entry name" value="ATP-DEPENDENT DNA HELICASE SRS2"/>
    <property type="match status" value="1"/>
</dbReference>
<evidence type="ECO:0000256" key="6">
    <source>
        <dbReference type="ARBA" id="ARBA00022806"/>
    </source>
</evidence>